<proteinExistence type="predicted"/>
<gene>
    <name evidence="2" type="ORF">METZ01_LOCUS265652</name>
</gene>
<evidence type="ECO:0000313" key="2">
    <source>
        <dbReference type="EMBL" id="SVC12798.1"/>
    </source>
</evidence>
<protein>
    <submittedName>
        <fullName evidence="2">Uncharacterized protein</fullName>
    </submittedName>
</protein>
<reference evidence="2" key="1">
    <citation type="submission" date="2018-05" db="EMBL/GenBank/DDBJ databases">
        <authorList>
            <person name="Lanie J.A."/>
            <person name="Ng W.-L."/>
            <person name="Kazmierczak K.M."/>
            <person name="Andrzejewski T.M."/>
            <person name="Davidsen T.M."/>
            <person name="Wayne K.J."/>
            <person name="Tettelin H."/>
            <person name="Glass J.I."/>
            <person name="Rusch D."/>
            <person name="Podicherti R."/>
            <person name="Tsui H.-C.T."/>
            <person name="Winkler M.E."/>
        </authorList>
    </citation>
    <scope>NUCLEOTIDE SEQUENCE</scope>
</reference>
<dbReference type="AlphaFoldDB" id="A0A382JM09"/>
<organism evidence="2">
    <name type="scientific">marine metagenome</name>
    <dbReference type="NCBI Taxonomy" id="408172"/>
    <lineage>
        <taxon>unclassified sequences</taxon>
        <taxon>metagenomes</taxon>
        <taxon>ecological metagenomes</taxon>
    </lineage>
</organism>
<feature type="region of interest" description="Disordered" evidence="1">
    <location>
        <begin position="52"/>
        <end position="90"/>
    </location>
</feature>
<name>A0A382JM09_9ZZZZ</name>
<sequence>MVKSRGIENIEKDLTGNLQRDFNSFIRAALSDLSNQGSQRYSPVDTGFFASSWTAGTQRPRPDEARESVAPWSNIKPRRRGDQSNPQAKVEPRFIDTINYDFKLFSKVFIGNRSQYAARALGSTNSKVPLYVQNMIGRKINEIFNEKKPKIGVATFGTGVRGNQTNVKFKPTGIGKFSDPTSVFVDYTNL</sequence>
<accession>A0A382JM09</accession>
<evidence type="ECO:0000256" key="1">
    <source>
        <dbReference type="SAM" id="MobiDB-lite"/>
    </source>
</evidence>
<dbReference type="EMBL" id="UINC01075021">
    <property type="protein sequence ID" value="SVC12798.1"/>
    <property type="molecule type" value="Genomic_DNA"/>
</dbReference>